<gene>
    <name evidence="2" type="ORF">IAC75_06995</name>
</gene>
<keyword evidence="1" id="KW-1133">Transmembrane helix</keyword>
<dbReference type="Proteomes" id="UP000886812">
    <property type="component" value="Unassembled WGS sequence"/>
</dbReference>
<evidence type="ECO:0000313" key="2">
    <source>
        <dbReference type="EMBL" id="HIV04872.1"/>
    </source>
</evidence>
<proteinExistence type="predicted"/>
<sequence length="53" mass="5622">MTSAQTSLPRRRPLFFRKAVDAAVGLFSIFAVAVAVGGMAWIICTVISRGLPA</sequence>
<organism evidence="2 3">
    <name type="scientific">Candidatus Spyradosoma merdigallinarum</name>
    <dbReference type="NCBI Taxonomy" id="2840950"/>
    <lineage>
        <taxon>Bacteria</taxon>
        <taxon>Pseudomonadati</taxon>
        <taxon>Verrucomicrobiota</taxon>
        <taxon>Opitutia</taxon>
        <taxon>Opitutia incertae sedis</taxon>
        <taxon>Candidatus Spyradosoma</taxon>
    </lineage>
</organism>
<accession>A0A9D1T273</accession>
<dbReference type="AlphaFoldDB" id="A0A9D1T273"/>
<evidence type="ECO:0000313" key="3">
    <source>
        <dbReference type="Proteomes" id="UP000886812"/>
    </source>
</evidence>
<keyword evidence="1" id="KW-0472">Membrane</keyword>
<evidence type="ECO:0000256" key="1">
    <source>
        <dbReference type="SAM" id="Phobius"/>
    </source>
</evidence>
<protein>
    <submittedName>
        <fullName evidence="2">Uncharacterized protein</fullName>
    </submittedName>
</protein>
<name>A0A9D1T273_9BACT</name>
<feature type="transmembrane region" description="Helical" evidence="1">
    <location>
        <begin position="20"/>
        <end position="43"/>
    </location>
</feature>
<dbReference type="EMBL" id="DVOG01000184">
    <property type="protein sequence ID" value="HIV04872.1"/>
    <property type="molecule type" value="Genomic_DNA"/>
</dbReference>
<keyword evidence="1" id="KW-0812">Transmembrane</keyword>
<reference evidence="2" key="2">
    <citation type="journal article" date="2021" name="PeerJ">
        <title>Extensive microbial diversity within the chicken gut microbiome revealed by metagenomics and culture.</title>
        <authorList>
            <person name="Gilroy R."/>
            <person name="Ravi A."/>
            <person name="Getino M."/>
            <person name="Pursley I."/>
            <person name="Horton D.L."/>
            <person name="Alikhan N.F."/>
            <person name="Baker D."/>
            <person name="Gharbi K."/>
            <person name="Hall N."/>
            <person name="Watson M."/>
            <person name="Adriaenssens E.M."/>
            <person name="Foster-Nyarko E."/>
            <person name="Jarju S."/>
            <person name="Secka A."/>
            <person name="Antonio M."/>
            <person name="Oren A."/>
            <person name="Chaudhuri R.R."/>
            <person name="La Ragione R."/>
            <person name="Hildebrand F."/>
            <person name="Pallen M.J."/>
        </authorList>
    </citation>
    <scope>NUCLEOTIDE SEQUENCE</scope>
    <source>
        <strain evidence="2">10669</strain>
    </source>
</reference>
<reference evidence="2" key="1">
    <citation type="submission" date="2020-10" db="EMBL/GenBank/DDBJ databases">
        <authorList>
            <person name="Gilroy R."/>
        </authorList>
    </citation>
    <scope>NUCLEOTIDE SEQUENCE</scope>
    <source>
        <strain evidence="2">10669</strain>
    </source>
</reference>
<comment type="caution">
    <text evidence="2">The sequence shown here is derived from an EMBL/GenBank/DDBJ whole genome shotgun (WGS) entry which is preliminary data.</text>
</comment>
<feature type="non-terminal residue" evidence="2">
    <location>
        <position position="53"/>
    </location>
</feature>